<gene>
    <name evidence="1" type="ORF">BTUL_0029g00340</name>
</gene>
<dbReference type="Proteomes" id="UP000297777">
    <property type="component" value="Unassembled WGS sequence"/>
</dbReference>
<evidence type="ECO:0000313" key="1">
    <source>
        <dbReference type="EMBL" id="TGO16344.1"/>
    </source>
</evidence>
<keyword evidence="2" id="KW-1185">Reference proteome</keyword>
<dbReference type="OrthoDB" id="3543627at2759"/>
<evidence type="ECO:0000313" key="2">
    <source>
        <dbReference type="Proteomes" id="UP000297777"/>
    </source>
</evidence>
<reference evidence="1 2" key="1">
    <citation type="submission" date="2017-12" db="EMBL/GenBank/DDBJ databases">
        <title>Comparative genomics of Botrytis spp.</title>
        <authorList>
            <person name="Valero-Jimenez C.A."/>
            <person name="Tapia P."/>
            <person name="Veloso J."/>
            <person name="Silva-Moreno E."/>
            <person name="Staats M."/>
            <person name="Valdes J.H."/>
            <person name="Van Kan J.A.L."/>
        </authorList>
    </citation>
    <scope>NUCLEOTIDE SEQUENCE [LARGE SCALE GENOMIC DNA]</scope>
    <source>
        <strain evidence="1 2">Bt9001</strain>
    </source>
</reference>
<name>A0A4Z1EVA2_9HELO</name>
<accession>A0A4Z1EVA2</accession>
<organism evidence="1 2">
    <name type="scientific">Botrytis tulipae</name>
    <dbReference type="NCBI Taxonomy" id="87230"/>
    <lineage>
        <taxon>Eukaryota</taxon>
        <taxon>Fungi</taxon>
        <taxon>Dikarya</taxon>
        <taxon>Ascomycota</taxon>
        <taxon>Pezizomycotina</taxon>
        <taxon>Leotiomycetes</taxon>
        <taxon>Helotiales</taxon>
        <taxon>Sclerotiniaceae</taxon>
        <taxon>Botrytis</taxon>
    </lineage>
</organism>
<sequence length="200" mass="21979">MISRGSQIPRACDTCGDTHTPSLCYVPLKCWNCGEKHSTTQEFCSICNSLTLPTLPREKPKSRISWKTILIAKTDSSQVKSNQLSSVKNAIDNDLYTAVLCAESIDTPYNKYKKKKTAVFLHRPGGEKRLSFTRSAPGIISAISREWVDIKLSDWAVFEEIVGVTSLPSTFPTPDDICALPRDEKDTYAAGFGGAGLRTG</sequence>
<dbReference type="AlphaFoldDB" id="A0A4Z1EVA2"/>
<dbReference type="EMBL" id="PQXH01000029">
    <property type="protein sequence ID" value="TGO16344.1"/>
    <property type="molecule type" value="Genomic_DNA"/>
</dbReference>
<protein>
    <submittedName>
        <fullName evidence="1">Uncharacterized protein</fullName>
    </submittedName>
</protein>
<comment type="caution">
    <text evidence="1">The sequence shown here is derived from an EMBL/GenBank/DDBJ whole genome shotgun (WGS) entry which is preliminary data.</text>
</comment>
<proteinExistence type="predicted"/>